<dbReference type="GO" id="GO:0006493">
    <property type="term" value="P:protein O-linked glycosylation"/>
    <property type="evidence" value="ECO:0007669"/>
    <property type="project" value="InterPro"/>
</dbReference>
<keyword evidence="3" id="KW-0328">Glycosyltransferase</keyword>
<keyword evidence="5 8" id="KW-0812">Transmembrane</keyword>
<dbReference type="GO" id="GO:0000030">
    <property type="term" value="F:mannosyltransferase activity"/>
    <property type="evidence" value="ECO:0007669"/>
    <property type="project" value="InterPro"/>
</dbReference>
<feature type="transmembrane region" description="Helical" evidence="8">
    <location>
        <begin position="313"/>
        <end position="331"/>
    </location>
</feature>
<evidence type="ECO:0000256" key="5">
    <source>
        <dbReference type="ARBA" id="ARBA00022692"/>
    </source>
</evidence>
<dbReference type="GO" id="GO:0009103">
    <property type="term" value="P:lipopolysaccharide biosynthetic process"/>
    <property type="evidence" value="ECO:0007669"/>
    <property type="project" value="TreeGrafter"/>
</dbReference>
<keyword evidence="6 8" id="KW-1133">Transmembrane helix</keyword>
<keyword evidence="11" id="KW-1185">Reference proteome</keyword>
<evidence type="ECO:0000256" key="1">
    <source>
        <dbReference type="ARBA" id="ARBA00004651"/>
    </source>
</evidence>
<dbReference type="InterPro" id="IPR038731">
    <property type="entry name" value="RgtA/B/C-like"/>
</dbReference>
<evidence type="ECO:0000256" key="7">
    <source>
        <dbReference type="ARBA" id="ARBA00023136"/>
    </source>
</evidence>
<proteinExistence type="predicted"/>
<gene>
    <name evidence="10" type="ORF">GFB47_01430</name>
</gene>
<evidence type="ECO:0000256" key="6">
    <source>
        <dbReference type="ARBA" id="ARBA00022989"/>
    </source>
</evidence>
<accession>A0A5Q0TE49</accession>
<dbReference type="GO" id="GO:0005886">
    <property type="term" value="C:plasma membrane"/>
    <property type="evidence" value="ECO:0007669"/>
    <property type="project" value="UniProtKB-SubCell"/>
</dbReference>
<feature type="transmembrane region" description="Helical" evidence="8">
    <location>
        <begin position="281"/>
        <end position="301"/>
    </location>
</feature>
<dbReference type="RefSeq" id="WP_153445981.1">
    <property type="nucleotide sequence ID" value="NZ_CP045699.1"/>
</dbReference>
<feature type="transmembrane region" description="Helical" evidence="8">
    <location>
        <begin position="89"/>
        <end position="116"/>
    </location>
</feature>
<dbReference type="GO" id="GO:0016763">
    <property type="term" value="F:pentosyltransferase activity"/>
    <property type="evidence" value="ECO:0007669"/>
    <property type="project" value="TreeGrafter"/>
</dbReference>
<evidence type="ECO:0000256" key="4">
    <source>
        <dbReference type="ARBA" id="ARBA00022679"/>
    </source>
</evidence>
<comment type="subcellular location">
    <subcellularLocation>
        <location evidence="1">Cell membrane</location>
        <topology evidence="1">Multi-pass membrane protein</topology>
    </subcellularLocation>
</comment>
<dbReference type="AlphaFoldDB" id="A0A5Q0TE49"/>
<dbReference type="InterPro" id="IPR050297">
    <property type="entry name" value="LipidA_mod_glycosyltrf_83"/>
</dbReference>
<dbReference type="EMBL" id="CP045699">
    <property type="protein sequence ID" value="QGA64205.1"/>
    <property type="molecule type" value="Genomic_DNA"/>
</dbReference>
<evidence type="ECO:0000256" key="8">
    <source>
        <dbReference type="SAM" id="Phobius"/>
    </source>
</evidence>
<feature type="transmembrane region" description="Helical" evidence="8">
    <location>
        <begin position="225"/>
        <end position="247"/>
    </location>
</feature>
<protein>
    <submittedName>
        <fullName evidence="10">Phospholipid carrier-dependent glycosyltransferase</fullName>
    </submittedName>
</protein>
<name>A0A5Q0TE49_9VIBR</name>
<evidence type="ECO:0000313" key="10">
    <source>
        <dbReference type="EMBL" id="QGA64205.1"/>
    </source>
</evidence>
<evidence type="ECO:0000313" key="11">
    <source>
        <dbReference type="Proteomes" id="UP000348942"/>
    </source>
</evidence>
<dbReference type="Proteomes" id="UP000348942">
    <property type="component" value="Chromosome 1"/>
</dbReference>
<evidence type="ECO:0000256" key="2">
    <source>
        <dbReference type="ARBA" id="ARBA00022475"/>
    </source>
</evidence>
<dbReference type="GO" id="GO:0010041">
    <property type="term" value="P:response to iron(III) ion"/>
    <property type="evidence" value="ECO:0007669"/>
    <property type="project" value="TreeGrafter"/>
</dbReference>
<evidence type="ECO:0000256" key="3">
    <source>
        <dbReference type="ARBA" id="ARBA00022676"/>
    </source>
</evidence>
<keyword evidence="4 10" id="KW-0808">Transferase</keyword>
<feature type="transmembrane region" description="Helical" evidence="8">
    <location>
        <begin position="150"/>
        <end position="167"/>
    </location>
</feature>
<keyword evidence="7 8" id="KW-0472">Membrane</keyword>
<dbReference type="Pfam" id="PF13231">
    <property type="entry name" value="PMT_2"/>
    <property type="match status" value="1"/>
</dbReference>
<feature type="domain" description="Glycosyltransferase RgtA/B/C/D-like" evidence="9">
    <location>
        <begin position="78"/>
        <end position="240"/>
    </location>
</feature>
<feature type="transmembrane region" description="Helical" evidence="8">
    <location>
        <begin position="337"/>
        <end position="356"/>
    </location>
</feature>
<feature type="transmembrane region" description="Helical" evidence="8">
    <location>
        <begin position="402"/>
        <end position="420"/>
    </location>
</feature>
<dbReference type="PANTHER" id="PTHR33908:SF3">
    <property type="entry name" value="UNDECAPRENYL PHOSPHATE-ALPHA-4-AMINO-4-DEOXY-L-ARABINOSE ARABINOSYL TRANSFERASE"/>
    <property type="match status" value="1"/>
</dbReference>
<feature type="transmembrane region" description="Helical" evidence="8">
    <location>
        <begin position="427"/>
        <end position="450"/>
    </location>
</feature>
<dbReference type="PANTHER" id="PTHR33908">
    <property type="entry name" value="MANNOSYLTRANSFERASE YKCB-RELATED"/>
    <property type="match status" value="1"/>
</dbReference>
<feature type="transmembrane region" description="Helical" evidence="8">
    <location>
        <begin position="21"/>
        <end position="42"/>
    </location>
</feature>
<sequence>MNQVSGSIGARCQQAWRNEDYYQTLLFLLVIAAVIILAGAGFRDPWPADEPRFVEVAREMVQSGNWFFPMRGGELYPDKPPVFMWSMAAFYWLTGSLKATFMLPNAIVSLMALVCCYDISAKLWNVKTARTVGLLLLIAPQFIIQAKAAQIDAMVAAWITIAMYGLLRHFFVKTSWTWYCVAWGFMGMGIITKGVGFLPALLLIPILFLHFSGKHRFEEQVSWKLLWGPVAMLAVVACWLIPMLSIAESSHNPDFIAYKNNILFKQTGQRYAHSWGHIKPWYYFVVSVIPAMWFPLYFVFFNKKFWQQSRQSVVIISLLAWIALVVVFFSFSPGKRGVYILPALPMMALIAGHFLARDTWQPWVEKLLKGLIAVLGVAMLVVAGMALFKAHAVTKALGDDTLPYAAFFIVAGAVWLLAFWKGLKKPALCSLGAALAITWVLYSFVGYSLLNPMRTPAKAMMLDVQQKIGSDGELGLTRFKEQFLLFSPISLTHFSYLDEATEQDRNAWQWMKEKPNRYIMTTNSKDMECFDRTKAVDLGMAHRRDWILLDSRSLLTTCTAPKEKKRYHLTITQPYS</sequence>
<evidence type="ECO:0000259" key="9">
    <source>
        <dbReference type="Pfam" id="PF13231"/>
    </source>
</evidence>
<reference evidence="10 11" key="1">
    <citation type="submission" date="2019-10" db="EMBL/GenBank/DDBJ databases">
        <title>Vibrio sp. nov., isolated from Coralline algae surface.</title>
        <authorList>
            <person name="Geng Y."/>
            <person name="Zhang X."/>
        </authorList>
    </citation>
    <scope>NUCLEOTIDE SEQUENCE [LARGE SCALE GENOMIC DNA]</scope>
    <source>
        <strain evidence="10 11">SM1977</strain>
    </source>
</reference>
<keyword evidence="2" id="KW-1003">Cell membrane</keyword>
<organism evidence="10 11">
    <name type="scientific">Vibrio algicola</name>
    <dbReference type="NCBI Taxonomy" id="2662262"/>
    <lineage>
        <taxon>Bacteria</taxon>
        <taxon>Pseudomonadati</taxon>
        <taxon>Pseudomonadota</taxon>
        <taxon>Gammaproteobacteria</taxon>
        <taxon>Vibrionales</taxon>
        <taxon>Vibrionaceae</taxon>
        <taxon>Vibrio</taxon>
    </lineage>
</organism>
<feature type="transmembrane region" description="Helical" evidence="8">
    <location>
        <begin position="368"/>
        <end position="390"/>
    </location>
</feature>